<feature type="signal peptide" evidence="2">
    <location>
        <begin position="1"/>
        <end position="28"/>
    </location>
</feature>
<sequence>MRKPHNRWTVLAGAAAVSLAAFGFPALAAATEDVPPPAHTVHHNQKSTYLVDGYRVSYLPPGLDRYASASTTSGGSGSDHVSQLAWVSDDTVHGSVEVRRHPEGFTLSELRDNHHDHLEAPRRTTVNGFPAYLSAADGEVFWVDGHDTALSVFLDPDRWSSDELMEMAEGIVPHEETDSTVSVTRRSAESPLPGTDAERFWLAAPSAGPEGGSAQTSEEEQPRLLPAPADAPLHPYADITAEEQEVVACLGEETGEEIPTEGGVATPWGSATWNSGLWALVPMPTREAAAECAERTGLDQSRAQEMAARPGSADSSGSAPSDEGVDRSSADSGKSAERNEDSEQRSLWDLLPRA</sequence>
<organism evidence="3 4">
    <name type="scientific">Thermobifida alba</name>
    <name type="common">Thermomonospora alba</name>
    <dbReference type="NCBI Taxonomy" id="53522"/>
    <lineage>
        <taxon>Bacteria</taxon>
        <taxon>Bacillati</taxon>
        <taxon>Actinomycetota</taxon>
        <taxon>Actinomycetes</taxon>
        <taxon>Streptosporangiales</taxon>
        <taxon>Nocardiopsidaceae</taxon>
        <taxon>Thermobifida</taxon>
    </lineage>
</organism>
<keyword evidence="4" id="KW-1185">Reference proteome</keyword>
<keyword evidence="2" id="KW-0732">Signal</keyword>
<proteinExistence type="predicted"/>
<dbReference type="RefSeq" id="WP_248589954.1">
    <property type="nucleotide sequence ID" value="NZ_BAABEB010000002.1"/>
</dbReference>
<name>A0ABY4L4S7_THEAE</name>
<evidence type="ECO:0000313" key="4">
    <source>
        <dbReference type="Proteomes" id="UP000832041"/>
    </source>
</evidence>
<feature type="compositionally biased region" description="Low complexity" evidence="1">
    <location>
        <begin position="310"/>
        <end position="322"/>
    </location>
</feature>
<feature type="region of interest" description="Disordered" evidence="1">
    <location>
        <begin position="290"/>
        <end position="354"/>
    </location>
</feature>
<feature type="chain" id="PRO_5047350838" evidence="2">
    <location>
        <begin position="29"/>
        <end position="354"/>
    </location>
</feature>
<protein>
    <submittedName>
        <fullName evidence="3">Uncharacterized protein</fullName>
    </submittedName>
</protein>
<accession>A0ABY4L4S7</accession>
<gene>
    <name evidence="3" type="ORF">FOF52_11385</name>
</gene>
<dbReference type="EMBL" id="CP051627">
    <property type="protein sequence ID" value="UPT21473.1"/>
    <property type="molecule type" value="Genomic_DNA"/>
</dbReference>
<dbReference type="Proteomes" id="UP000832041">
    <property type="component" value="Chromosome"/>
</dbReference>
<feature type="compositionally biased region" description="Basic and acidic residues" evidence="1">
    <location>
        <begin position="324"/>
        <end position="346"/>
    </location>
</feature>
<evidence type="ECO:0000256" key="1">
    <source>
        <dbReference type="SAM" id="MobiDB-lite"/>
    </source>
</evidence>
<reference evidence="3 4" key="1">
    <citation type="submission" date="2020-04" db="EMBL/GenBank/DDBJ databases">
        <title>Thermobifida alba genome sequencing and assembly.</title>
        <authorList>
            <person name="Luzics S."/>
            <person name="Horvath B."/>
            <person name="Nagy I."/>
            <person name="Toth A."/>
            <person name="Nagy I."/>
            <person name="Kukolya J."/>
        </authorList>
    </citation>
    <scope>NUCLEOTIDE SEQUENCE [LARGE SCALE GENOMIC DNA]</scope>
    <source>
        <strain evidence="3 4">DSM 43795</strain>
    </source>
</reference>
<evidence type="ECO:0000256" key="2">
    <source>
        <dbReference type="SAM" id="SignalP"/>
    </source>
</evidence>
<evidence type="ECO:0000313" key="3">
    <source>
        <dbReference type="EMBL" id="UPT21473.1"/>
    </source>
</evidence>